<dbReference type="PANTHER" id="PTHR46116">
    <property type="entry name" value="(E3-INDEPENDENT) E2 UBIQUITIN-CONJUGATING ENZYME"/>
    <property type="match status" value="1"/>
</dbReference>
<organism evidence="5 6">
    <name type="scientific">Clunio marinus</name>
    <dbReference type="NCBI Taxonomy" id="568069"/>
    <lineage>
        <taxon>Eukaryota</taxon>
        <taxon>Metazoa</taxon>
        <taxon>Ecdysozoa</taxon>
        <taxon>Arthropoda</taxon>
        <taxon>Hexapoda</taxon>
        <taxon>Insecta</taxon>
        <taxon>Pterygota</taxon>
        <taxon>Neoptera</taxon>
        <taxon>Endopterygota</taxon>
        <taxon>Diptera</taxon>
        <taxon>Nematocera</taxon>
        <taxon>Chironomoidea</taxon>
        <taxon>Chironomidae</taxon>
        <taxon>Clunio</taxon>
    </lineage>
</organism>
<feature type="compositionally biased region" description="Basic and acidic residues" evidence="3">
    <location>
        <begin position="853"/>
        <end position="862"/>
    </location>
</feature>
<feature type="compositionally biased region" description="Low complexity" evidence="3">
    <location>
        <begin position="386"/>
        <end position="397"/>
    </location>
</feature>
<feature type="compositionally biased region" description="Acidic residues" evidence="3">
    <location>
        <begin position="369"/>
        <end position="385"/>
    </location>
</feature>
<dbReference type="PANTHER" id="PTHR46116:SF15">
    <property type="entry name" value="(E3-INDEPENDENT) E2 UBIQUITIN-CONJUGATING ENZYME"/>
    <property type="match status" value="1"/>
</dbReference>
<feature type="compositionally biased region" description="Low complexity" evidence="3">
    <location>
        <begin position="835"/>
        <end position="851"/>
    </location>
</feature>
<dbReference type="AlphaFoldDB" id="A0A1J1HL30"/>
<dbReference type="PROSITE" id="PS50127">
    <property type="entry name" value="UBC_2"/>
    <property type="match status" value="1"/>
</dbReference>
<dbReference type="Gene3D" id="3.10.110.10">
    <property type="entry name" value="Ubiquitin Conjugating Enzyme"/>
    <property type="match status" value="1"/>
</dbReference>
<dbReference type="InterPro" id="IPR057734">
    <property type="entry name" value="UBE2O-like_SH3-C"/>
</dbReference>
<dbReference type="SUPFAM" id="SSF54495">
    <property type="entry name" value="UBC-like"/>
    <property type="match status" value="1"/>
</dbReference>
<dbReference type="OrthoDB" id="47801at2759"/>
<dbReference type="Pfam" id="PF23044">
    <property type="entry name" value="SH3-C_UBE2O"/>
    <property type="match status" value="1"/>
</dbReference>
<keyword evidence="1" id="KW-0808">Transferase</keyword>
<keyword evidence="2" id="KW-0833">Ubl conjugation pathway</keyword>
<feature type="region of interest" description="Disordered" evidence="3">
    <location>
        <begin position="364"/>
        <end position="412"/>
    </location>
</feature>
<gene>
    <name evidence="5" type="ORF">CLUMA_CG002624</name>
</gene>
<dbReference type="Pfam" id="PF00179">
    <property type="entry name" value="UQ_con"/>
    <property type="match status" value="1"/>
</dbReference>
<dbReference type="InterPro" id="IPR057735">
    <property type="entry name" value="UBE2O-like_tSH3-B"/>
</dbReference>
<feature type="domain" description="UBC core" evidence="4">
    <location>
        <begin position="1015"/>
        <end position="1176"/>
    </location>
</feature>
<dbReference type="Proteomes" id="UP000183832">
    <property type="component" value="Unassembled WGS sequence"/>
</dbReference>
<evidence type="ECO:0000256" key="3">
    <source>
        <dbReference type="SAM" id="MobiDB-lite"/>
    </source>
</evidence>
<dbReference type="STRING" id="568069.A0A1J1HL30"/>
<evidence type="ECO:0000313" key="6">
    <source>
        <dbReference type="Proteomes" id="UP000183832"/>
    </source>
</evidence>
<dbReference type="FunFam" id="3.10.110.10:FF:000136">
    <property type="entry name" value="Predicted protein"/>
    <property type="match status" value="1"/>
</dbReference>
<proteinExistence type="predicted"/>
<dbReference type="Pfam" id="PF23046">
    <property type="entry name" value="tSH3-B_UBE2O"/>
    <property type="match status" value="1"/>
</dbReference>
<feature type="compositionally biased region" description="Acidic residues" evidence="3">
    <location>
        <begin position="617"/>
        <end position="630"/>
    </location>
</feature>
<dbReference type="CDD" id="cd23837">
    <property type="entry name" value="UBCc_UBE2O"/>
    <property type="match status" value="1"/>
</dbReference>
<sequence length="1260" mass="143097">MNQYFYEDQVYTVDKKGSVKFGLIVENEVPSDGEYENHSESEKLLRKGELRIVWYPEGKDEIVSERNIGLADRTLMPGDVVRRMTNSDTQRGYCREIHVKADLKILGNSKFVIKDVSSERLVPLSMPRDNAVCLDSWVGSTKNIDEKLTLKSTCGSVLELRPDIEYFPLKMKNNKSMFSSAMFYVGQMLIGPVSELDNAKWITQTPEMRTSRKHKTDRKFIVQSVDIDGVYVHWQCKASCEDSNSTASAKDSAIPKSYITGDDLKRMKRLNLFESCMLQINDKNYLEICESDVIVRKSQWKKEQSNKYRILSNKMNLSINQQNSSTNEFDNQKIKLTECEKASECDHVRKSECDRTKLCPSSPKKFLESDDWQTEEEEEEDDENLSDSGTTASSCSSNPTPKGSPKKSPLLSHKIRKLKKHKQRDPKEVKIPQVNDRVVTEALVVYSWATVVWQDGSIEGDIPSVELCPIHHLDDHEFFPADFVLAANDAENLNPSYRDYGVIQKVDHLGRIARVKWFSTYTNIDEPTPLYKGASEVSVYDLKDHPDFQYRPGTIVIRVANFPTENCATAGQVVDNYPEGRVKVWWVDGTITMCWPQDLFEVGQYDSENNFWGNGGDSDDESWQTEDEFSEPGGMPQQQHLTANLERARKAMARLEELFIINPNLQSQEVMKKLLMVYKKCRYLDRLMNTSFFHESNFMGLVERVRKSGSQTTADRLLEKKNRLFNEVPVSGLFGCPSVAVESTKPSTKKISLLEATKYSSNSNSHEDNSSYCSFESTKSCFQSSTRQTSQESPTKKQNLLVVASEAWNKQGKCNLSTSSDISSITDDNAECQKLSLSSSPSSAHKTPSPKRVSRDDGEKNSTDSGILITLDNGSTSENSRQIIETSDSISGSFVITVCAKLCSLIKMQLVKALQEINNRYCPSETFKEIVDLEMDTKVIAKAESEFDDDLSSPDEVKTYDITENGATVKVDKKTLKEKVDNEVLPTNENFQILENVPNTHKYHLTVFHPTNAHSFFKAVQKEHKLLRNSLPSGVWVRSFEDRLDLLSVLIEGPKNTPYEDGLFAFDIQLGHDYPMSPPLCHYISYCSDRLNPNLYEDGKVCVSLLGTWSGRGSEVWCPNSSTLLQVIVSIQGLILVDEPYYNEAGYEKQRGTQQGKENSRMYNEMVVLKLVQSMTKLIASPPEVFKDQIHEHFRRVGERFYKRIKSWMELSEISSSHKDEVTNVKPEFPLIPASKGFCLTLVSFLEGFYKKLKDIEAVS</sequence>
<evidence type="ECO:0000256" key="2">
    <source>
        <dbReference type="ARBA" id="ARBA00022786"/>
    </source>
</evidence>
<dbReference type="Pfam" id="PF23043">
    <property type="entry name" value="SH3-B_UBE2O"/>
    <property type="match status" value="1"/>
</dbReference>
<dbReference type="SMART" id="SM00212">
    <property type="entry name" value="UBCc"/>
    <property type="match status" value="1"/>
</dbReference>
<evidence type="ECO:0000313" key="5">
    <source>
        <dbReference type="EMBL" id="CRK88767.1"/>
    </source>
</evidence>
<protein>
    <submittedName>
        <fullName evidence="5">CLUMA_CG002624, isoform A</fullName>
    </submittedName>
</protein>
<feature type="region of interest" description="Disordered" evidence="3">
    <location>
        <begin position="613"/>
        <end position="637"/>
    </location>
</feature>
<dbReference type="EMBL" id="CVRI01000010">
    <property type="protein sequence ID" value="CRK88767.1"/>
    <property type="molecule type" value="Genomic_DNA"/>
</dbReference>
<evidence type="ECO:0000259" key="4">
    <source>
        <dbReference type="PROSITE" id="PS50127"/>
    </source>
</evidence>
<evidence type="ECO:0000256" key="1">
    <source>
        <dbReference type="ARBA" id="ARBA00022679"/>
    </source>
</evidence>
<keyword evidence="6" id="KW-1185">Reference proteome</keyword>
<name>A0A1J1HL30_9DIPT</name>
<dbReference type="GO" id="GO:0061631">
    <property type="term" value="F:ubiquitin conjugating enzyme activity"/>
    <property type="evidence" value="ECO:0007669"/>
    <property type="project" value="TreeGrafter"/>
</dbReference>
<reference evidence="5 6" key="1">
    <citation type="submission" date="2015-04" db="EMBL/GenBank/DDBJ databases">
        <authorList>
            <person name="Syromyatnikov M.Y."/>
            <person name="Popov V.N."/>
        </authorList>
    </citation>
    <scope>NUCLEOTIDE SEQUENCE [LARGE SCALE GENOMIC DNA]</scope>
</reference>
<dbReference type="InterPro" id="IPR000608">
    <property type="entry name" value="UBC"/>
</dbReference>
<accession>A0A1J1HL30</accession>
<dbReference type="InterPro" id="IPR057733">
    <property type="entry name" value="UBE2O-like_SH3-B"/>
</dbReference>
<feature type="region of interest" description="Disordered" evidence="3">
    <location>
        <begin position="835"/>
        <end position="880"/>
    </location>
</feature>
<dbReference type="InterPro" id="IPR016135">
    <property type="entry name" value="UBQ-conjugating_enzyme/RWD"/>
</dbReference>